<dbReference type="AlphaFoldDB" id="A0A6A6FP24"/>
<protein>
    <submittedName>
        <fullName evidence="1">Uncharacterized protein</fullName>
    </submittedName>
</protein>
<dbReference type="Proteomes" id="UP000799539">
    <property type="component" value="Unassembled WGS sequence"/>
</dbReference>
<sequence length="160" mass="18108">MKTKTKTMRSRATKAVPLLPMTTAAATPVSQSQNHHSTIRSSASVRIVEFTRDKISDSDNSSFEFSRRCTTSYFVFFLCDQRTLRGVLRRECRTGRQSFDSRSNGALDAVPGYSWYPHVWLLDRLNNDDNGGGLLTATVRGFVRGSWKCNEEFEDTVVLQ</sequence>
<dbReference type="EMBL" id="ML992666">
    <property type="protein sequence ID" value="KAF2215090.1"/>
    <property type="molecule type" value="Genomic_DNA"/>
</dbReference>
<evidence type="ECO:0000313" key="2">
    <source>
        <dbReference type="Proteomes" id="UP000799539"/>
    </source>
</evidence>
<name>A0A6A6FP24_9PEZI</name>
<organism evidence="1 2">
    <name type="scientific">Cercospora zeae-maydis SCOH1-5</name>
    <dbReference type="NCBI Taxonomy" id="717836"/>
    <lineage>
        <taxon>Eukaryota</taxon>
        <taxon>Fungi</taxon>
        <taxon>Dikarya</taxon>
        <taxon>Ascomycota</taxon>
        <taxon>Pezizomycotina</taxon>
        <taxon>Dothideomycetes</taxon>
        <taxon>Dothideomycetidae</taxon>
        <taxon>Mycosphaerellales</taxon>
        <taxon>Mycosphaerellaceae</taxon>
        <taxon>Cercospora</taxon>
    </lineage>
</organism>
<reference evidence="1" key="1">
    <citation type="journal article" date="2020" name="Stud. Mycol.">
        <title>101 Dothideomycetes genomes: a test case for predicting lifestyles and emergence of pathogens.</title>
        <authorList>
            <person name="Haridas S."/>
            <person name="Albert R."/>
            <person name="Binder M."/>
            <person name="Bloem J."/>
            <person name="Labutti K."/>
            <person name="Salamov A."/>
            <person name="Andreopoulos B."/>
            <person name="Baker S."/>
            <person name="Barry K."/>
            <person name="Bills G."/>
            <person name="Bluhm B."/>
            <person name="Cannon C."/>
            <person name="Castanera R."/>
            <person name="Culley D."/>
            <person name="Daum C."/>
            <person name="Ezra D."/>
            <person name="Gonzalez J."/>
            <person name="Henrissat B."/>
            <person name="Kuo A."/>
            <person name="Liang C."/>
            <person name="Lipzen A."/>
            <person name="Lutzoni F."/>
            <person name="Magnuson J."/>
            <person name="Mondo S."/>
            <person name="Nolan M."/>
            <person name="Ohm R."/>
            <person name="Pangilinan J."/>
            <person name="Park H.-J."/>
            <person name="Ramirez L."/>
            <person name="Alfaro M."/>
            <person name="Sun H."/>
            <person name="Tritt A."/>
            <person name="Yoshinaga Y."/>
            <person name="Zwiers L.-H."/>
            <person name="Turgeon B."/>
            <person name="Goodwin S."/>
            <person name="Spatafora J."/>
            <person name="Crous P."/>
            <person name="Grigoriev I."/>
        </authorList>
    </citation>
    <scope>NUCLEOTIDE SEQUENCE</scope>
    <source>
        <strain evidence="1">SCOH1-5</strain>
    </source>
</reference>
<gene>
    <name evidence="1" type="ORF">CERZMDRAFT_105025</name>
</gene>
<keyword evidence="2" id="KW-1185">Reference proteome</keyword>
<evidence type="ECO:0000313" key="1">
    <source>
        <dbReference type="EMBL" id="KAF2215090.1"/>
    </source>
</evidence>
<accession>A0A6A6FP24</accession>
<proteinExistence type="predicted"/>
<dbReference type="OrthoDB" id="270167at2759"/>